<dbReference type="PANTHER" id="PTHR10353:SF36">
    <property type="entry name" value="LP05116P"/>
    <property type="match status" value="1"/>
</dbReference>
<dbReference type="PANTHER" id="PTHR10353">
    <property type="entry name" value="GLYCOSYL HYDROLASE"/>
    <property type="match status" value="1"/>
</dbReference>
<comment type="caution">
    <text evidence="6">The sequence shown here is derived from an EMBL/GenBank/DDBJ whole genome shotgun (WGS) entry which is preliminary data.</text>
</comment>
<dbReference type="EMBL" id="BLXT01005881">
    <property type="protein sequence ID" value="GFO27114.1"/>
    <property type="molecule type" value="Genomic_DNA"/>
</dbReference>
<evidence type="ECO:0000256" key="3">
    <source>
        <dbReference type="ARBA" id="ARBA00023295"/>
    </source>
</evidence>
<dbReference type="PROSITE" id="PS00653">
    <property type="entry name" value="GLYCOSYL_HYDROL_F1_2"/>
    <property type="match status" value="1"/>
</dbReference>
<gene>
    <name evidence="6" type="ORF">PoB_005361900</name>
</gene>
<comment type="similarity">
    <text evidence="1 4">Belongs to the glycosyl hydrolase 1 family.</text>
</comment>
<accession>A0AAV4C7S0</accession>
<feature type="chain" id="PRO_5043584961" evidence="5">
    <location>
        <begin position="29"/>
        <end position="164"/>
    </location>
</feature>
<proteinExistence type="inferred from homology"/>
<evidence type="ECO:0000256" key="5">
    <source>
        <dbReference type="SAM" id="SignalP"/>
    </source>
</evidence>
<dbReference type="SUPFAM" id="SSF51445">
    <property type="entry name" value="(Trans)glycosidases"/>
    <property type="match status" value="1"/>
</dbReference>
<reference evidence="6 7" key="1">
    <citation type="journal article" date="2021" name="Elife">
        <title>Chloroplast acquisition without the gene transfer in kleptoplastic sea slugs, Plakobranchus ocellatus.</title>
        <authorList>
            <person name="Maeda T."/>
            <person name="Takahashi S."/>
            <person name="Yoshida T."/>
            <person name="Shimamura S."/>
            <person name="Takaki Y."/>
            <person name="Nagai Y."/>
            <person name="Toyoda A."/>
            <person name="Suzuki Y."/>
            <person name="Arimoto A."/>
            <person name="Ishii H."/>
            <person name="Satoh N."/>
            <person name="Nishiyama T."/>
            <person name="Hasebe M."/>
            <person name="Maruyama T."/>
            <person name="Minagawa J."/>
            <person name="Obokata J."/>
            <person name="Shigenobu S."/>
        </authorList>
    </citation>
    <scope>NUCLEOTIDE SEQUENCE [LARGE SCALE GENOMIC DNA]</scope>
</reference>
<evidence type="ECO:0000256" key="2">
    <source>
        <dbReference type="ARBA" id="ARBA00022801"/>
    </source>
</evidence>
<name>A0AAV4C7S0_9GAST</name>
<evidence type="ECO:0000313" key="7">
    <source>
        <dbReference type="Proteomes" id="UP000735302"/>
    </source>
</evidence>
<evidence type="ECO:0000256" key="1">
    <source>
        <dbReference type="ARBA" id="ARBA00010838"/>
    </source>
</evidence>
<keyword evidence="7" id="KW-1185">Reference proteome</keyword>
<organism evidence="6 7">
    <name type="scientific">Plakobranchus ocellatus</name>
    <dbReference type="NCBI Taxonomy" id="259542"/>
    <lineage>
        <taxon>Eukaryota</taxon>
        <taxon>Metazoa</taxon>
        <taxon>Spiralia</taxon>
        <taxon>Lophotrochozoa</taxon>
        <taxon>Mollusca</taxon>
        <taxon>Gastropoda</taxon>
        <taxon>Heterobranchia</taxon>
        <taxon>Euthyneura</taxon>
        <taxon>Panpulmonata</taxon>
        <taxon>Sacoglossa</taxon>
        <taxon>Placobranchoidea</taxon>
        <taxon>Plakobranchidae</taxon>
        <taxon>Plakobranchus</taxon>
    </lineage>
</organism>
<protein>
    <submittedName>
        <fullName evidence="6">Lactase-phlorizin hydrolase</fullName>
    </submittedName>
</protein>
<keyword evidence="2 6" id="KW-0378">Hydrolase</keyword>
<keyword evidence="5" id="KW-0732">Signal</keyword>
<dbReference type="Pfam" id="PF00232">
    <property type="entry name" value="Glyco_hydro_1"/>
    <property type="match status" value="1"/>
</dbReference>
<feature type="signal peptide" evidence="5">
    <location>
        <begin position="1"/>
        <end position="28"/>
    </location>
</feature>
<dbReference type="GO" id="GO:0005975">
    <property type="term" value="P:carbohydrate metabolic process"/>
    <property type="evidence" value="ECO:0007669"/>
    <property type="project" value="InterPro"/>
</dbReference>
<evidence type="ECO:0000313" key="6">
    <source>
        <dbReference type="EMBL" id="GFO27114.1"/>
    </source>
</evidence>
<keyword evidence="3" id="KW-0326">Glycosidase</keyword>
<sequence>MLEKFLVTAAAAVLVSHLVCTTPPTVLGAEEDNLEEGDKDFLYGSFPQEFLWGASSTAFQVEGGWDADGRSPSIWDTFTRRPGLIENGDTGRVACDSYNNYKEDVKLLRQLGVSHYRFSISWSRVLPDGVNANQGGINYYKRSVSWSKMTSNNIVAQGEELNIL</sequence>
<dbReference type="Gene3D" id="3.20.20.80">
    <property type="entry name" value="Glycosidases"/>
    <property type="match status" value="1"/>
</dbReference>
<dbReference type="InterPro" id="IPR001360">
    <property type="entry name" value="Glyco_hydro_1"/>
</dbReference>
<evidence type="ECO:0000256" key="4">
    <source>
        <dbReference type="RuleBase" id="RU003690"/>
    </source>
</evidence>
<dbReference type="InterPro" id="IPR033132">
    <property type="entry name" value="GH_1_N_CS"/>
</dbReference>
<dbReference type="InterPro" id="IPR017853">
    <property type="entry name" value="GH"/>
</dbReference>
<dbReference type="Proteomes" id="UP000735302">
    <property type="component" value="Unassembled WGS sequence"/>
</dbReference>
<dbReference type="AlphaFoldDB" id="A0AAV4C7S0"/>
<dbReference type="GO" id="GO:0008422">
    <property type="term" value="F:beta-glucosidase activity"/>
    <property type="evidence" value="ECO:0007669"/>
    <property type="project" value="TreeGrafter"/>
</dbReference>